<dbReference type="InterPro" id="IPR023585">
    <property type="entry name" value="Ile-tRNA-ligase_type1"/>
</dbReference>
<dbReference type="InterPro" id="IPR010663">
    <property type="entry name" value="Znf_FPG/IleRS"/>
</dbReference>
<protein>
    <recommendedName>
        <fullName evidence="14">Isoleucine--tRNA ligase</fullName>
        <ecNumber evidence="14">6.1.1.5</ecNumber>
    </recommendedName>
    <alternativeName>
        <fullName evidence="14">Isoleucyl-tRNA synthetase</fullName>
        <shortName evidence="14">IleRS</shortName>
    </alternativeName>
</protein>
<evidence type="ECO:0000259" key="16">
    <source>
        <dbReference type="Pfam" id="PF06827"/>
    </source>
</evidence>
<dbReference type="GO" id="GO:0006428">
    <property type="term" value="P:isoleucyl-tRNA aminoacylation"/>
    <property type="evidence" value="ECO:0007669"/>
    <property type="project" value="UniProtKB-UniRule"/>
</dbReference>
<evidence type="ECO:0000256" key="4">
    <source>
        <dbReference type="ARBA" id="ARBA00022490"/>
    </source>
</evidence>
<dbReference type="NCBIfam" id="TIGR00392">
    <property type="entry name" value="ileS"/>
    <property type="match status" value="1"/>
</dbReference>
<dbReference type="FunFam" id="1.10.10.830:FF:000001">
    <property type="entry name" value="Isoleucine--tRNA ligase"/>
    <property type="match status" value="1"/>
</dbReference>
<comment type="catalytic activity">
    <reaction evidence="13 14">
        <text>tRNA(Ile) + L-isoleucine + ATP = L-isoleucyl-tRNA(Ile) + AMP + diphosphate</text>
        <dbReference type="Rhea" id="RHEA:11060"/>
        <dbReference type="Rhea" id="RHEA-COMP:9666"/>
        <dbReference type="Rhea" id="RHEA-COMP:9695"/>
        <dbReference type="ChEBI" id="CHEBI:30616"/>
        <dbReference type="ChEBI" id="CHEBI:33019"/>
        <dbReference type="ChEBI" id="CHEBI:58045"/>
        <dbReference type="ChEBI" id="CHEBI:78442"/>
        <dbReference type="ChEBI" id="CHEBI:78528"/>
        <dbReference type="ChEBI" id="CHEBI:456215"/>
        <dbReference type="EC" id="6.1.1.5"/>
    </reaction>
</comment>
<sequence length="916" mass="104857">MDYKDTLLMPKTDFPMRGGLPNKEPKIQEEWDEKNIYQKVLDKNEGNPSYILHDGPPYANGNLHMGHALNKILKDIITRYKSMRGYYAPYVPGWDTHGLPIEQALTKKGVKRKELSVAEFRKKCEAFALEQIENQKKDFKRLGIKGDFNDPYITLKPEYEAAQIRLFGEMADKGLIYKGKKPVYWSPSSESSLAEAEIEYQDKRSPSIYVAFDVKDGKGIVDPDAKFIIWTTTPWTLPSNVAITVHPDLTYGQYNVNGQKYIIGKDLASDVVEALGWDEDTLVLEKEFKGKDLEYVEAQHPFFERESLVINGLHVTTDAGTGCVHTAPGHGEDDYIVGQKYNLPVISPVDDKGVFTDEAGQFEGMFYDKANKEITDLLKENGALLHLEFITHSYPHDWRTKKPVIFRATPQWFASIDKVRQDILGAIDETQFKVDWGKTRIYNMIRDRGEWVISRQRVWGVPLPVFYAENGDIIMTSETVNHVADLFEANGSNIWFERDAKDLLPEGFTHPGSPNGVFTKETDIMDVWFDSGSSHRGVLEARPELSYPADLYLEGSDQYRGWFNSSITTSVATRGQSPYKMLLSHGFVMDGEGKKMSKSLGNVIVPDQIVKQKGADIARLWVSSVDYLADVRISDEILKQTSDVYRKIRNTLRFMLGNVNDYNPATDAIAEANLLEVDKYLLNRLREFTANTLDHYDNYDYLDIFQEVQNFINVELSNFYLDYGKDILYIEERDSHKRRSMQTVLYQIVVDMTKLLAPILVHTSEEVWSHIPHVEEESVHLTNMPERVEVDREFVDRWNTFMKLRDDVNRALEVARNEKVIGKSLEAKVVIGSNDNFDATSFLQQFADLQQLFITSQAEVVDHVEDGIPYQYGDIRIEHAHGEKCERCWNYSESLGSVGELNNLCPRCQEVVKTLV</sequence>
<dbReference type="InterPro" id="IPR009080">
    <property type="entry name" value="tRNAsynth_Ia_anticodon-bd"/>
</dbReference>
<dbReference type="PRINTS" id="PR00984">
    <property type="entry name" value="TRNASYNTHILE"/>
</dbReference>
<comment type="caution">
    <text evidence="18">The sequence shown here is derived from an EMBL/GenBank/DDBJ whole genome shotgun (WGS) entry which is preliminary data.</text>
</comment>
<dbReference type="InterPro" id="IPR050081">
    <property type="entry name" value="Ile-tRNA_ligase"/>
</dbReference>
<evidence type="ECO:0000256" key="14">
    <source>
        <dbReference type="HAMAP-Rule" id="MF_02002"/>
    </source>
</evidence>
<feature type="binding site" evidence="14">
    <location>
        <position position="598"/>
    </location>
    <ligand>
        <name>ATP</name>
        <dbReference type="ChEBI" id="CHEBI:30616"/>
    </ligand>
</feature>
<dbReference type="GO" id="GO:0008270">
    <property type="term" value="F:zinc ion binding"/>
    <property type="evidence" value="ECO:0007669"/>
    <property type="project" value="UniProtKB-UniRule"/>
</dbReference>
<dbReference type="EC" id="6.1.1.5" evidence="14"/>
<name>A0AAQ0MGY9_9STAP</name>
<dbReference type="HAMAP" id="MF_02002">
    <property type="entry name" value="Ile_tRNA_synth_type1"/>
    <property type="match status" value="1"/>
</dbReference>
<dbReference type="Proteomes" id="UP000269505">
    <property type="component" value="Unassembled WGS sequence"/>
</dbReference>
<evidence type="ECO:0000256" key="13">
    <source>
        <dbReference type="ARBA" id="ARBA00048359"/>
    </source>
</evidence>
<dbReference type="InterPro" id="IPR001412">
    <property type="entry name" value="aa-tRNA-synth_I_CS"/>
</dbReference>
<dbReference type="InterPro" id="IPR013155">
    <property type="entry name" value="M/V/L/I-tRNA-synth_anticd-bd"/>
</dbReference>
<dbReference type="InterPro" id="IPR033708">
    <property type="entry name" value="Anticodon_Ile_BEm"/>
</dbReference>
<evidence type="ECO:0000256" key="3">
    <source>
        <dbReference type="ARBA" id="ARBA00011245"/>
    </source>
</evidence>
<dbReference type="GO" id="GO:0000049">
    <property type="term" value="F:tRNA binding"/>
    <property type="evidence" value="ECO:0007669"/>
    <property type="project" value="InterPro"/>
</dbReference>
<dbReference type="Pfam" id="PF08264">
    <property type="entry name" value="Anticodon_1"/>
    <property type="match status" value="1"/>
</dbReference>
<dbReference type="CDD" id="cd07960">
    <property type="entry name" value="Anticodon_Ia_Ile_BEm"/>
    <property type="match status" value="1"/>
</dbReference>
<evidence type="ECO:0000256" key="10">
    <source>
        <dbReference type="ARBA" id="ARBA00022917"/>
    </source>
</evidence>
<comment type="subunit">
    <text evidence="3 14">Monomer.</text>
</comment>
<organism evidence="18 19">
    <name type="scientific">Staphylococcus pseudoxylosus</name>
    <dbReference type="NCBI Taxonomy" id="2282419"/>
    <lineage>
        <taxon>Bacteria</taxon>
        <taxon>Bacillati</taxon>
        <taxon>Bacillota</taxon>
        <taxon>Bacilli</taxon>
        <taxon>Bacillales</taxon>
        <taxon>Staphylococcaceae</taxon>
        <taxon>Staphylococcus</taxon>
    </lineage>
</organism>
<evidence type="ECO:0000256" key="11">
    <source>
        <dbReference type="ARBA" id="ARBA00023146"/>
    </source>
</evidence>
<dbReference type="GO" id="GO:0004822">
    <property type="term" value="F:isoleucine-tRNA ligase activity"/>
    <property type="evidence" value="ECO:0007669"/>
    <property type="project" value="UniProtKB-UniRule"/>
</dbReference>
<comment type="domain">
    <text evidence="14">IleRS has two distinct active sites: one for aminoacylation and one for editing. The misactivated valine is translocated from the active site to the editing site, which sterically excludes the correctly activated isoleucine. The single editing site contains two valyl binding pockets, one specific for each substrate (Val-AMP or Val-tRNA(Ile)).</text>
</comment>
<evidence type="ECO:0000313" key="19">
    <source>
        <dbReference type="Proteomes" id="UP000269505"/>
    </source>
</evidence>
<keyword evidence="7 14" id="KW-0547">Nucleotide-binding</keyword>
<comment type="subcellular location">
    <subcellularLocation>
        <location evidence="1 14">Cytoplasm</location>
    </subcellularLocation>
</comment>
<dbReference type="Gene3D" id="1.10.10.830">
    <property type="entry name" value="Ile-tRNA synthetase CP2 domain-like"/>
    <property type="match status" value="1"/>
</dbReference>
<dbReference type="PANTHER" id="PTHR42765">
    <property type="entry name" value="SOLEUCYL-TRNA SYNTHETASE"/>
    <property type="match status" value="1"/>
</dbReference>
<dbReference type="EMBL" id="RCVN01000008">
    <property type="protein sequence ID" value="RMI84950.1"/>
    <property type="molecule type" value="Genomic_DNA"/>
</dbReference>
<evidence type="ECO:0000256" key="9">
    <source>
        <dbReference type="ARBA" id="ARBA00022840"/>
    </source>
</evidence>
<dbReference type="InterPro" id="IPR002300">
    <property type="entry name" value="aa-tRNA-synth_Ia"/>
</dbReference>
<keyword evidence="19" id="KW-1185">Reference proteome</keyword>
<dbReference type="FunFam" id="1.10.730.20:FF:000001">
    <property type="entry name" value="Isoleucine--tRNA ligase"/>
    <property type="match status" value="1"/>
</dbReference>
<dbReference type="SUPFAM" id="SSF50677">
    <property type="entry name" value="ValRS/IleRS/LeuRS editing domain"/>
    <property type="match status" value="1"/>
</dbReference>
<feature type="binding site" evidence="14">
    <location>
        <position position="908"/>
    </location>
    <ligand>
        <name>Zn(2+)</name>
        <dbReference type="ChEBI" id="CHEBI:29105"/>
    </ligand>
</feature>
<comment type="function">
    <text evidence="12 14">Catalyzes the attachment of isoleucine to tRNA(Ile). As IleRS can inadvertently accommodate and process structurally similar amino acids such as valine, to avoid such errors it has two additional distinct tRNA(Ile)-dependent editing activities. One activity is designated as 'pretransfer' editing and involves the hydrolysis of activated Val-AMP. The other activity is designated 'posttransfer' editing and involves deacylation of mischarged Val-tRNA(Ile).</text>
</comment>
<comment type="similarity">
    <text evidence="2 14">Belongs to the class-I aminoacyl-tRNA synthetase family. IleS type 1 subfamily.</text>
</comment>
<dbReference type="RefSeq" id="WP_122064488.1">
    <property type="nucleotide sequence ID" value="NZ_JAHCSS010000011.1"/>
</dbReference>
<keyword evidence="6 14" id="KW-0479">Metal-binding</keyword>
<dbReference type="FunFam" id="3.90.740.10:FF:000006">
    <property type="entry name" value="Isoleucine--tRNA ligase"/>
    <property type="match status" value="1"/>
</dbReference>
<dbReference type="PROSITE" id="PS00178">
    <property type="entry name" value="AA_TRNA_LIGASE_I"/>
    <property type="match status" value="1"/>
</dbReference>
<evidence type="ECO:0000313" key="18">
    <source>
        <dbReference type="EMBL" id="RMI84950.1"/>
    </source>
</evidence>
<proteinExistence type="inferred from homology"/>
<evidence type="ECO:0000256" key="6">
    <source>
        <dbReference type="ARBA" id="ARBA00022723"/>
    </source>
</evidence>
<comment type="cofactor">
    <cofactor evidence="14">
        <name>Zn(2+)</name>
        <dbReference type="ChEBI" id="CHEBI:29105"/>
    </cofactor>
    <text evidence="14">Binds 1 zinc ion per subunit.</text>
</comment>
<feature type="binding site" evidence="14">
    <location>
        <position position="554"/>
    </location>
    <ligand>
        <name>L-isoleucyl-5'-AMP</name>
        <dbReference type="ChEBI" id="CHEBI:178002"/>
    </ligand>
</feature>
<feature type="short sequence motif" description="'KMSKS' region" evidence="14">
    <location>
        <begin position="595"/>
        <end position="599"/>
    </location>
</feature>
<evidence type="ECO:0000256" key="1">
    <source>
        <dbReference type="ARBA" id="ARBA00004496"/>
    </source>
</evidence>
<dbReference type="Pfam" id="PF00133">
    <property type="entry name" value="tRNA-synt_1"/>
    <property type="match status" value="1"/>
</dbReference>
<feature type="domain" description="Aminoacyl-tRNA synthetase class Ia" evidence="15">
    <location>
        <begin position="27"/>
        <end position="634"/>
    </location>
</feature>
<dbReference type="FunFam" id="3.40.50.620:FF:000152">
    <property type="entry name" value="Isoleucine--tRNA ligase"/>
    <property type="match status" value="1"/>
</dbReference>
<feature type="domain" description="Methionyl/Valyl/Leucyl/Isoleucyl-tRNA synthetase anticodon-binding" evidence="17">
    <location>
        <begin position="678"/>
        <end position="831"/>
    </location>
</feature>
<dbReference type="CDD" id="cd00818">
    <property type="entry name" value="IleRS_core"/>
    <property type="match status" value="1"/>
</dbReference>
<dbReference type="Pfam" id="PF06827">
    <property type="entry name" value="zf-FPG_IleRS"/>
    <property type="match status" value="1"/>
</dbReference>
<feature type="short sequence motif" description="'HIGH' region" evidence="14">
    <location>
        <begin position="57"/>
        <end position="67"/>
    </location>
</feature>
<reference evidence="18 19" key="1">
    <citation type="submission" date="2018-10" db="EMBL/GenBank/DDBJ databases">
        <title>Staphylococcus pseudoxylosus sp. nov., isolated from bovine mastitis.</title>
        <authorList>
            <person name="Macfadyen A.C."/>
            <person name="Leroy S."/>
            <person name="Harrison E.M."/>
            <person name="Parkhill J."/>
            <person name="Holmes M.A."/>
            <person name="Paterson G.K."/>
        </authorList>
    </citation>
    <scope>NUCLEOTIDE SEQUENCE [LARGE SCALE GENOMIC DNA]</scope>
    <source>
        <strain evidence="18 19">S04009</strain>
    </source>
</reference>
<evidence type="ECO:0000256" key="5">
    <source>
        <dbReference type="ARBA" id="ARBA00022598"/>
    </source>
</evidence>
<dbReference type="InterPro" id="IPR014729">
    <property type="entry name" value="Rossmann-like_a/b/a_fold"/>
</dbReference>
<evidence type="ECO:0000256" key="7">
    <source>
        <dbReference type="ARBA" id="ARBA00022741"/>
    </source>
</evidence>
<dbReference type="Gene3D" id="3.40.50.620">
    <property type="entry name" value="HUPs"/>
    <property type="match status" value="2"/>
</dbReference>
<evidence type="ECO:0000256" key="12">
    <source>
        <dbReference type="ARBA" id="ARBA00025217"/>
    </source>
</evidence>
<dbReference type="SUPFAM" id="SSF52374">
    <property type="entry name" value="Nucleotidylyl transferase"/>
    <property type="match status" value="1"/>
</dbReference>
<evidence type="ECO:0000256" key="2">
    <source>
        <dbReference type="ARBA" id="ARBA00006887"/>
    </source>
</evidence>
<evidence type="ECO:0000256" key="8">
    <source>
        <dbReference type="ARBA" id="ARBA00022833"/>
    </source>
</evidence>
<feature type="binding site" evidence="14">
    <location>
        <position position="885"/>
    </location>
    <ligand>
        <name>Zn(2+)</name>
        <dbReference type="ChEBI" id="CHEBI:29105"/>
    </ligand>
</feature>
<dbReference type="InterPro" id="IPR009008">
    <property type="entry name" value="Val/Leu/Ile-tRNA-synth_edit"/>
</dbReference>
<evidence type="ECO:0000259" key="15">
    <source>
        <dbReference type="Pfam" id="PF00133"/>
    </source>
</evidence>
<dbReference type="GO" id="GO:0005524">
    <property type="term" value="F:ATP binding"/>
    <property type="evidence" value="ECO:0007669"/>
    <property type="project" value="UniProtKB-UniRule"/>
</dbReference>
<gene>
    <name evidence="14" type="primary">ileS</name>
    <name evidence="18" type="ORF">D9V42_08815</name>
</gene>
<feature type="domain" description="Zinc finger FPG/IleRS-type" evidence="16">
    <location>
        <begin position="882"/>
        <end position="911"/>
    </location>
</feature>
<accession>A0AAQ0MGY9</accession>
<keyword evidence="8 14" id="KW-0862">Zinc</keyword>
<dbReference type="PANTHER" id="PTHR42765:SF1">
    <property type="entry name" value="ISOLEUCINE--TRNA LIGASE, MITOCHONDRIAL"/>
    <property type="match status" value="1"/>
</dbReference>
<dbReference type="Gene3D" id="1.10.730.20">
    <property type="match status" value="1"/>
</dbReference>
<keyword evidence="11 14" id="KW-0030">Aminoacyl-tRNA synthetase</keyword>
<dbReference type="InterPro" id="IPR002301">
    <property type="entry name" value="Ile-tRNA-ligase"/>
</dbReference>
<feature type="binding site" evidence="14">
    <location>
        <position position="888"/>
    </location>
    <ligand>
        <name>Zn(2+)</name>
        <dbReference type="ChEBI" id="CHEBI:29105"/>
    </ligand>
</feature>
<dbReference type="AlphaFoldDB" id="A0AAQ0MGY9"/>
<feature type="binding site" evidence="14">
    <location>
        <position position="905"/>
    </location>
    <ligand>
        <name>Zn(2+)</name>
        <dbReference type="ChEBI" id="CHEBI:29105"/>
    </ligand>
</feature>
<keyword evidence="10 14" id="KW-0648">Protein biosynthesis</keyword>
<dbReference type="GO" id="GO:0002161">
    <property type="term" value="F:aminoacyl-tRNA deacylase activity"/>
    <property type="evidence" value="ECO:0007669"/>
    <property type="project" value="InterPro"/>
</dbReference>
<keyword evidence="5 14" id="KW-0436">Ligase</keyword>
<keyword evidence="9 14" id="KW-0067">ATP-binding</keyword>
<dbReference type="GO" id="GO:0005829">
    <property type="term" value="C:cytosol"/>
    <property type="evidence" value="ECO:0007669"/>
    <property type="project" value="TreeGrafter"/>
</dbReference>
<dbReference type="Gene3D" id="3.90.740.10">
    <property type="entry name" value="Valyl/Leucyl/Isoleucyl-tRNA synthetase, editing domain"/>
    <property type="match status" value="1"/>
</dbReference>
<evidence type="ECO:0000259" key="17">
    <source>
        <dbReference type="Pfam" id="PF08264"/>
    </source>
</evidence>
<dbReference type="SUPFAM" id="SSF47323">
    <property type="entry name" value="Anticodon-binding domain of a subclass of class I aminoacyl-tRNA synthetases"/>
    <property type="match status" value="1"/>
</dbReference>
<keyword evidence="4 14" id="KW-0963">Cytoplasm</keyword>